<organism evidence="2 4">
    <name type="scientific">Schizosaccharomyces japonicus (strain yFS275 / FY16936)</name>
    <name type="common">Fission yeast</name>
    <dbReference type="NCBI Taxonomy" id="402676"/>
    <lineage>
        <taxon>Eukaryota</taxon>
        <taxon>Fungi</taxon>
        <taxon>Dikarya</taxon>
        <taxon>Ascomycota</taxon>
        <taxon>Taphrinomycotina</taxon>
        <taxon>Schizosaccharomycetes</taxon>
        <taxon>Schizosaccharomycetales</taxon>
        <taxon>Schizosaccharomycetaceae</taxon>
        <taxon>Schizosaccharomyces</taxon>
    </lineage>
</organism>
<feature type="region of interest" description="Disordered" evidence="1">
    <location>
        <begin position="79"/>
        <end position="98"/>
    </location>
</feature>
<dbReference type="JaponicusDB" id="SJAG_04191">
    <property type="gene designation" value="mbx2"/>
</dbReference>
<dbReference type="Proteomes" id="UP000001744">
    <property type="component" value="Unassembled WGS sequence"/>
</dbReference>
<name>B6K663_SCHJY</name>
<accession>B6K663</accession>
<dbReference type="AlphaFoldDB" id="B6K663"/>
<feature type="region of interest" description="Disordered" evidence="1">
    <location>
        <begin position="185"/>
        <end position="246"/>
    </location>
</feature>
<sequence>MVLEGNRLSPASHMKLTISPPYTNIQQQPAHVQPPVITHSASQAPNPNRQQQYLPSPSNAGPSNSGSWMIDSSMEYVPAVSGSSSPSVPGLPRQSMPSISYGHAEQAMADHLLHSGHPSHNPGVVSSVPRAGVPVMSSYSMEYFDNDTVPPMNFAYPSHGMPSQSVISSVVPPVNTHSLPPPYKLSIPDGNSPYASPVSATGPNFPNVPFPQQRVPNDSFGRPNPMQQGKNSQYPKSRDFPVESPTSWRRTWDMQWNFP</sequence>
<reference evidence="2 4" key="1">
    <citation type="journal article" date="2011" name="Science">
        <title>Comparative functional genomics of the fission yeasts.</title>
        <authorList>
            <person name="Rhind N."/>
            <person name="Chen Z."/>
            <person name="Yassour M."/>
            <person name="Thompson D.A."/>
            <person name="Haas B.J."/>
            <person name="Habib N."/>
            <person name="Wapinski I."/>
            <person name="Roy S."/>
            <person name="Lin M.F."/>
            <person name="Heiman D.I."/>
            <person name="Young S.K."/>
            <person name="Furuya K."/>
            <person name="Guo Y."/>
            <person name="Pidoux A."/>
            <person name="Chen H.M."/>
            <person name="Robbertse B."/>
            <person name="Goldberg J.M."/>
            <person name="Aoki K."/>
            <person name="Bayne E.H."/>
            <person name="Berlin A.M."/>
            <person name="Desjardins C.A."/>
            <person name="Dobbs E."/>
            <person name="Dukaj L."/>
            <person name="Fan L."/>
            <person name="FitzGerald M.G."/>
            <person name="French C."/>
            <person name="Gujja S."/>
            <person name="Hansen K."/>
            <person name="Keifenheim D."/>
            <person name="Levin J.Z."/>
            <person name="Mosher R.A."/>
            <person name="Mueller C.A."/>
            <person name="Pfiffner J."/>
            <person name="Priest M."/>
            <person name="Russ C."/>
            <person name="Smialowska A."/>
            <person name="Swoboda P."/>
            <person name="Sykes S.M."/>
            <person name="Vaughn M."/>
            <person name="Vengrova S."/>
            <person name="Yoder R."/>
            <person name="Zeng Q."/>
            <person name="Allshire R."/>
            <person name="Baulcombe D."/>
            <person name="Birren B.W."/>
            <person name="Brown W."/>
            <person name="Ekwall K."/>
            <person name="Kellis M."/>
            <person name="Leatherwood J."/>
            <person name="Levin H."/>
            <person name="Margalit H."/>
            <person name="Martienssen R."/>
            <person name="Nieduszynski C.A."/>
            <person name="Spatafora J.W."/>
            <person name="Friedman N."/>
            <person name="Dalgaard J.Z."/>
            <person name="Baumann P."/>
            <person name="Niki H."/>
            <person name="Regev A."/>
            <person name="Nusbaum C."/>
        </authorList>
    </citation>
    <scope>NUCLEOTIDE SEQUENCE [LARGE SCALE GENOMIC DNA]</scope>
    <source>
        <strain evidence="4">yFS275 / FY16936</strain>
    </source>
</reference>
<evidence type="ECO:0000256" key="1">
    <source>
        <dbReference type="SAM" id="MobiDB-lite"/>
    </source>
</evidence>
<keyword evidence="4" id="KW-1185">Reference proteome</keyword>
<gene>
    <name evidence="3" type="primary">mbx2</name>
    <name evidence="2" type="ORF">SJAG_04191</name>
</gene>
<dbReference type="VEuPathDB" id="FungiDB:SJAG_04191"/>
<feature type="compositionally biased region" description="Polar residues" evidence="1">
    <location>
        <begin position="225"/>
        <end position="235"/>
    </location>
</feature>
<dbReference type="EMBL" id="KE651167">
    <property type="protein sequence ID" value="EEB09017.2"/>
    <property type="molecule type" value="Genomic_DNA"/>
</dbReference>
<proteinExistence type="predicted"/>
<feature type="compositionally biased region" description="Low complexity" evidence="1">
    <location>
        <begin position="55"/>
        <end position="67"/>
    </location>
</feature>
<feature type="compositionally biased region" description="Polar residues" evidence="1">
    <location>
        <begin position="39"/>
        <end position="54"/>
    </location>
</feature>
<dbReference type="RefSeq" id="XP_002175310.2">
    <property type="nucleotide sequence ID" value="XM_002175274.2"/>
</dbReference>
<feature type="region of interest" description="Disordered" evidence="1">
    <location>
        <begin position="38"/>
        <end position="67"/>
    </location>
</feature>
<dbReference type="GeneID" id="7050586"/>
<dbReference type="HOGENOM" id="CLU_1074253_0_0_1"/>
<evidence type="ECO:0000313" key="2">
    <source>
        <dbReference type="EMBL" id="EEB09017.2"/>
    </source>
</evidence>
<evidence type="ECO:0000313" key="4">
    <source>
        <dbReference type="Proteomes" id="UP000001744"/>
    </source>
</evidence>
<protein>
    <submittedName>
        <fullName evidence="2">MADS-box transcription factor pvg4</fullName>
    </submittedName>
</protein>
<evidence type="ECO:0000313" key="3">
    <source>
        <dbReference type="JaponicusDB" id="SJAG_04191"/>
    </source>
</evidence>
<feature type="compositionally biased region" description="Low complexity" evidence="1">
    <location>
        <begin position="80"/>
        <end position="90"/>
    </location>
</feature>